<name>A0A1W6F5S1_SHISO</name>
<proteinExistence type="predicted"/>
<organism evidence="1">
    <name type="scientific">Shigella sonnei</name>
    <dbReference type="NCBI Taxonomy" id="624"/>
    <lineage>
        <taxon>Bacteria</taxon>
        <taxon>Pseudomonadati</taxon>
        <taxon>Pseudomonadota</taxon>
        <taxon>Gammaproteobacteria</taxon>
        <taxon>Enterobacterales</taxon>
        <taxon>Enterobacteriaceae</taxon>
        <taxon>Shigella</taxon>
    </lineage>
</organism>
<evidence type="ECO:0000313" key="1">
    <source>
        <dbReference type="EMBL" id="ARK35901.1"/>
    </source>
</evidence>
<dbReference type="AlphaFoldDB" id="A0A1W6F5S1"/>
<protein>
    <submittedName>
        <fullName evidence="1 2">Replication initiation leader protein</fullName>
    </submittedName>
</protein>
<geneLocation type="plasmid" evidence="1">
    <name>p1083-CTXM</name>
</geneLocation>
<keyword evidence="1" id="KW-0614">Plasmid</keyword>
<sequence>MRRKYQLLQCKLSAACCD</sequence>
<accession>A0A1W6F5S1</accession>
<reference evidence="1" key="1">
    <citation type="submission" date="2016-09" db="EMBL/GenBank/DDBJ databases">
        <title>The resistance mechanisms of blaCTX-M-55 in a clinical Shigella sonnei strain.</title>
        <authorList>
            <person name="Jiang X."/>
            <person name="Liu D."/>
            <person name="Xu L."/>
            <person name="Fang H."/>
            <person name="Feng J."/>
            <person name="Yin Z."/>
            <person name="Zhou D."/>
            <person name="Wang L."/>
            <person name="Zhang D."/>
            <person name="Song Y."/>
        </authorList>
    </citation>
    <scope>NUCLEOTIDE SEQUENCE</scope>
    <source>
        <strain evidence="1">1083</strain>
        <plasmid evidence="1">p1083-CTXM</plasmid>
    </source>
</reference>
<dbReference type="EMBL" id="KX827311">
    <property type="protein sequence ID" value="ARK35901.1"/>
    <property type="molecule type" value="Genomic_DNA"/>
</dbReference>
<geneLocation type="plasmid" evidence="2">
    <name>p1173-CTXM</name>
</geneLocation>
<gene>
    <name evidence="1" type="primary">repR</name>
</gene>
<reference evidence="2" key="2">
    <citation type="submission" date="2016-11" db="EMBL/GenBank/DDBJ databases">
        <title>Complete sequence of p1220-CTXM, a pKP048-related IncFIIK plasmid carrying blaCTX-M-14.</title>
        <authorList>
            <person name="Zhang D."/>
            <person name="Yin Z."/>
            <person name="Zhao Y."/>
            <person name="Feng J."/>
            <person name="Jiang X."/>
            <person name="Liang Q."/>
            <person name="Liang L."/>
            <person name="Zhan Z."/>
            <person name="Chen W."/>
            <person name="Wang J."/>
            <person name="Li J."/>
            <person name="Zhou D."/>
        </authorList>
    </citation>
    <scope>NUCLEOTIDE SEQUENCE</scope>
    <source>
        <strain evidence="2">1173</strain>
        <plasmid evidence="2">p1173-CTXM</plasmid>
    </source>
</reference>
<evidence type="ECO:0000313" key="2">
    <source>
        <dbReference type="EMBL" id="ASF89517.1"/>
    </source>
</evidence>
<dbReference type="EMBL" id="KY174331">
    <property type="protein sequence ID" value="ASF89517.1"/>
    <property type="molecule type" value="Genomic_DNA"/>
</dbReference>